<accession>V5I2T1</accession>
<evidence type="ECO:0000259" key="2">
    <source>
        <dbReference type="Pfam" id="PF26082"/>
    </source>
</evidence>
<protein>
    <recommendedName>
        <fullName evidence="2">Oxidoreductase acuF-like C2H2 type zinc-finger domain-containing protein</fullName>
    </recommendedName>
</protein>
<evidence type="ECO:0000256" key="1">
    <source>
        <dbReference type="SAM" id="MobiDB-lite"/>
    </source>
</evidence>
<dbReference type="Pfam" id="PF26082">
    <property type="entry name" value="zf-C2H2_AcuF"/>
    <property type="match status" value="1"/>
</dbReference>
<dbReference type="PANTHER" id="PTHR35391:SF7">
    <property type="entry name" value="C2H2-TYPE DOMAIN-CONTAINING PROTEIN"/>
    <property type="match status" value="1"/>
</dbReference>
<dbReference type="Proteomes" id="UP000018001">
    <property type="component" value="Unassembled WGS sequence"/>
</dbReference>
<dbReference type="PANTHER" id="PTHR35391">
    <property type="entry name" value="C2H2-TYPE DOMAIN-CONTAINING PROTEIN-RELATED"/>
    <property type="match status" value="1"/>
</dbReference>
<comment type="caution">
    <text evidence="3">The sequence shown here is derived from an EMBL/GenBank/DDBJ whole genome shotgun (WGS) entry which is preliminary data.</text>
</comment>
<sequence length="476" mass="54304">MEDPRYPKSIFWPSDVGLRQKKMTIALVLKDCLNKFTALLESGHLVHFQTEVALRRWEDELGRLRVWAANIEAHQTGESSLDYRLRDASHLKNETITLLQRFHDTLNDLNDLDVGGGRVSTDDDNENETIAEFHQHLRESDDYNTTEAQDIYQNMVELVNHLYRISMAIRQPAQHDQLLAARSIDRTDFKHRAQLHVYDKYPRADTYLVDRIGTAMAMKKAILEYRERHGVKLSQEVYGHNDSDSEALSSKLSGTVATEPVVNQDPPGILEHISNTSASRTSSAGAPVETEDPLSVPPPPESSNDRKPFQCPYCLVIITVEDLDDWARHVFNDLMPYVCIFPDCSSPSRLHESRNKWSDHLSWEHSLSSSSNATLTCPLCKCGIQQLRASDHVGHHLRDLALFVLQHDKDMSMEEYIFNDLILPEPLPVAESARTQSLLQKKWEEEAIKEASENQATAAKVLQRRACRMKKKTRSN</sequence>
<dbReference type="InParanoid" id="V5I2T1"/>
<evidence type="ECO:0000313" key="3">
    <source>
        <dbReference type="EMBL" id="GAD97290.1"/>
    </source>
</evidence>
<proteinExistence type="predicted"/>
<keyword evidence="4" id="KW-1185">Reference proteome</keyword>
<name>V5I2T1_BYSSN</name>
<dbReference type="EMBL" id="BAUL01000193">
    <property type="protein sequence ID" value="GAD97290.1"/>
    <property type="molecule type" value="Genomic_DNA"/>
</dbReference>
<dbReference type="eggNOG" id="ENOG502SJT8">
    <property type="taxonomic scope" value="Eukaryota"/>
</dbReference>
<feature type="domain" description="Oxidoreductase acuF-like C2H2 type zinc-finger" evidence="2">
    <location>
        <begin position="307"/>
        <end position="334"/>
    </location>
</feature>
<feature type="region of interest" description="Disordered" evidence="1">
    <location>
        <begin position="258"/>
        <end position="306"/>
    </location>
</feature>
<organism evidence="3 4">
    <name type="scientific">Byssochlamys spectabilis (strain No. 5 / NBRC 109023)</name>
    <name type="common">Paecilomyces variotii</name>
    <dbReference type="NCBI Taxonomy" id="1356009"/>
    <lineage>
        <taxon>Eukaryota</taxon>
        <taxon>Fungi</taxon>
        <taxon>Dikarya</taxon>
        <taxon>Ascomycota</taxon>
        <taxon>Pezizomycotina</taxon>
        <taxon>Eurotiomycetes</taxon>
        <taxon>Eurotiomycetidae</taxon>
        <taxon>Eurotiales</taxon>
        <taxon>Thermoascaceae</taxon>
        <taxon>Paecilomyces</taxon>
    </lineage>
</organism>
<reference evidence="4" key="1">
    <citation type="journal article" date="2014" name="Genome Announc.">
        <title>Draft genome sequence of the formaldehyde-resistant fungus Byssochlamys spectabilis No. 5 (anamorph Paecilomyces variotii No. 5) (NBRC109023).</title>
        <authorList>
            <person name="Oka T."/>
            <person name="Ekino K."/>
            <person name="Fukuda K."/>
            <person name="Nomura Y."/>
        </authorList>
    </citation>
    <scope>NUCLEOTIDE SEQUENCE [LARGE SCALE GENOMIC DNA]</scope>
    <source>
        <strain evidence="4">No. 5 / NBRC 109023</strain>
    </source>
</reference>
<dbReference type="OrthoDB" id="6133115at2759"/>
<dbReference type="InterPro" id="IPR058925">
    <property type="entry name" value="zf-C2H2_AcuF"/>
</dbReference>
<gene>
    <name evidence="3" type="ORF">PVAR5_5964</name>
</gene>
<dbReference type="AlphaFoldDB" id="V5I2T1"/>
<dbReference type="HOGENOM" id="CLU_015936_2_0_1"/>
<feature type="compositionally biased region" description="Polar residues" evidence="1">
    <location>
        <begin position="273"/>
        <end position="284"/>
    </location>
</feature>
<evidence type="ECO:0000313" key="4">
    <source>
        <dbReference type="Proteomes" id="UP000018001"/>
    </source>
</evidence>